<protein>
    <submittedName>
        <fullName evidence="3">Uncharacterized protein</fullName>
    </submittedName>
</protein>
<feature type="signal peptide" evidence="2">
    <location>
        <begin position="1"/>
        <end position="21"/>
    </location>
</feature>
<feature type="chain" id="PRO_5038709066" evidence="2">
    <location>
        <begin position="22"/>
        <end position="336"/>
    </location>
</feature>
<proteinExistence type="predicted"/>
<name>A0A4Q5J5L2_9ACTN</name>
<organism evidence="3 4">
    <name type="scientific">Nocardioides iriomotensis</name>
    <dbReference type="NCBI Taxonomy" id="715784"/>
    <lineage>
        <taxon>Bacteria</taxon>
        <taxon>Bacillati</taxon>
        <taxon>Actinomycetota</taxon>
        <taxon>Actinomycetes</taxon>
        <taxon>Propionibacteriales</taxon>
        <taxon>Nocardioidaceae</taxon>
        <taxon>Nocardioides</taxon>
    </lineage>
</organism>
<evidence type="ECO:0000256" key="2">
    <source>
        <dbReference type="SAM" id="SignalP"/>
    </source>
</evidence>
<feature type="region of interest" description="Disordered" evidence="1">
    <location>
        <begin position="302"/>
        <end position="321"/>
    </location>
</feature>
<dbReference type="AlphaFoldDB" id="A0A4Q5J5L2"/>
<accession>A0A4Q5J5L2</accession>
<reference evidence="3 4" key="1">
    <citation type="submission" date="2019-01" db="EMBL/GenBank/DDBJ databases">
        <title>Nocardioides guangzhouensis sp. nov., an actinobacterium isolated from soil.</title>
        <authorList>
            <person name="Fu Y."/>
            <person name="Cai Y."/>
            <person name="Lin Z."/>
            <person name="Chen P."/>
        </authorList>
    </citation>
    <scope>NUCLEOTIDE SEQUENCE [LARGE SCALE GENOMIC DNA]</scope>
    <source>
        <strain evidence="3 4">NBRC 105384</strain>
    </source>
</reference>
<comment type="caution">
    <text evidence="3">The sequence shown here is derived from an EMBL/GenBank/DDBJ whole genome shotgun (WGS) entry which is preliminary data.</text>
</comment>
<evidence type="ECO:0000256" key="1">
    <source>
        <dbReference type="SAM" id="MobiDB-lite"/>
    </source>
</evidence>
<dbReference type="RefSeq" id="WP_129986574.1">
    <property type="nucleotide sequence ID" value="NZ_SDPU01000020.1"/>
</dbReference>
<keyword evidence="4" id="KW-1185">Reference proteome</keyword>
<keyword evidence="2" id="KW-0732">Signal</keyword>
<dbReference type="Proteomes" id="UP000291189">
    <property type="component" value="Unassembled WGS sequence"/>
</dbReference>
<evidence type="ECO:0000313" key="3">
    <source>
        <dbReference type="EMBL" id="RYU12755.1"/>
    </source>
</evidence>
<dbReference type="EMBL" id="SDPU01000020">
    <property type="protein sequence ID" value="RYU12755.1"/>
    <property type="molecule type" value="Genomic_DNA"/>
</dbReference>
<sequence length="336" mass="34836">MSLTRLAVKAALTLGAGTALAFLGQAAANADGFDSAGSSCGGGSYCVQVTYTGTAAPSGGGGGSVVASVPPICWYEPWMDPDAALKEVREMWNTPHHSGKEYVAGYGSVDRYEEAKKNAPEGSMWYLLKCSVSMSDDRVGEYAGIALKYPDDLGFIPNYTTLVGPGGEPPAPAVDVEVLRDAAYDSMDIPEPEINRNPEVTGSGATLVNLDTMFWADGYADTWDITARVGPVSATVVAEAQDFVLTSPAGGQTCTYEQFTTPYAGGSDTSGGCAFPFTRASLGYDSGFPVLATATWGATWTGTPAPTAPQGLPPVTTSTTVDVPVSESQALVRNVS</sequence>
<gene>
    <name evidence="3" type="ORF">ETU37_07205</name>
</gene>
<dbReference type="OrthoDB" id="3742379at2"/>
<evidence type="ECO:0000313" key="4">
    <source>
        <dbReference type="Proteomes" id="UP000291189"/>
    </source>
</evidence>